<dbReference type="InterPro" id="IPR013087">
    <property type="entry name" value="Znf_C2H2_type"/>
</dbReference>
<dbReference type="PANTHER" id="PTHR24403:SF67">
    <property type="entry name" value="FI01116P-RELATED"/>
    <property type="match status" value="1"/>
</dbReference>
<feature type="domain" description="C2H2-type" evidence="7">
    <location>
        <begin position="607"/>
        <end position="634"/>
    </location>
</feature>
<dbReference type="PANTHER" id="PTHR24403">
    <property type="entry name" value="ZINC FINGER PROTEIN"/>
    <property type="match status" value="1"/>
</dbReference>
<dbReference type="SUPFAM" id="SSF57667">
    <property type="entry name" value="beta-beta-alpha zinc fingers"/>
    <property type="match status" value="4"/>
</dbReference>
<dbReference type="EMBL" id="JAACXV010000237">
    <property type="protein sequence ID" value="KAF7281527.1"/>
    <property type="molecule type" value="Genomic_DNA"/>
</dbReference>
<feature type="domain" description="C2H2-type" evidence="7">
    <location>
        <begin position="576"/>
        <end position="598"/>
    </location>
</feature>
<dbReference type="GO" id="GO:0005634">
    <property type="term" value="C:nucleus"/>
    <property type="evidence" value="ECO:0007669"/>
    <property type="project" value="TreeGrafter"/>
</dbReference>
<feature type="domain" description="C2H2-type" evidence="7">
    <location>
        <begin position="758"/>
        <end position="785"/>
    </location>
</feature>
<feature type="region of interest" description="Disordered" evidence="6">
    <location>
        <begin position="416"/>
        <end position="442"/>
    </location>
</feature>
<dbReference type="OrthoDB" id="6746248at2759"/>
<evidence type="ECO:0000256" key="1">
    <source>
        <dbReference type="ARBA" id="ARBA00022723"/>
    </source>
</evidence>
<dbReference type="SMART" id="SM00355">
    <property type="entry name" value="ZnF_C2H2"/>
    <property type="match status" value="20"/>
</dbReference>
<keyword evidence="4" id="KW-0862">Zinc</keyword>
<comment type="caution">
    <text evidence="8">The sequence shown here is derived from an EMBL/GenBank/DDBJ whole genome shotgun (WGS) entry which is preliminary data.</text>
</comment>
<reference evidence="8" key="1">
    <citation type="submission" date="2020-08" db="EMBL/GenBank/DDBJ databases">
        <title>Genome sequencing and assembly of the red palm weevil Rhynchophorus ferrugineus.</title>
        <authorList>
            <person name="Dias G.B."/>
            <person name="Bergman C.M."/>
            <person name="Manee M."/>
        </authorList>
    </citation>
    <scope>NUCLEOTIDE SEQUENCE</scope>
    <source>
        <strain evidence="8">AA-2017</strain>
        <tissue evidence="8">Whole larva</tissue>
    </source>
</reference>
<evidence type="ECO:0000256" key="3">
    <source>
        <dbReference type="ARBA" id="ARBA00022771"/>
    </source>
</evidence>
<evidence type="ECO:0000313" key="9">
    <source>
        <dbReference type="Proteomes" id="UP000625711"/>
    </source>
</evidence>
<protein>
    <recommendedName>
        <fullName evidence="7">C2H2-type domain-containing protein</fullName>
    </recommendedName>
</protein>
<evidence type="ECO:0000256" key="4">
    <source>
        <dbReference type="ARBA" id="ARBA00022833"/>
    </source>
</evidence>
<dbReference type="GO" id="GO:0045944">
    <property type="term" value="P:positive regulation of transcription by RNA polymerase II"/>
    <property type="evidence" value="ECO:0007669"/>
    <property type="project" value="TreeGrafter"/>
</dbReference>
<keyword evidence="9" id="KW-1185">Reference proteome</keyword>
<organism evidence="8 9">
    <name type="scientific">Rhynchophorus ferrugineus</name>
    <name type="common">Red palm weevil</name>
    <name type="synonym">Curculio ferrugineus</name>
    <dbReference type="NCBI Taxonomy" id="354439"/>
    <lineage>
        <taxon>Eukaryota</taxon>
        <taxon>Metazoa</taxon>
        <taxon>Ecdysozoa</taxon>
        <taxon>Arthropoda</taxon>
        <taxon>Hexapoda</taxon>
        <taxon>Insecta</taxon>
        <taxon>Pterygota</taxon>
        <taxon>Neoptera</taxon>
        <taxon>Endopterygota</taxon>
        <taxon>Coleoptera</taxon>
        <taxon>Polyphaga</taxon>
        <taxon>Cucujiformia</taxon>
        <taxon>Curculionidae</taxon>
        <taxon>Dryophthorinae</taxon>
        <taxon>Rhynchophorus</taxon>
    </lineage>
</organism>
<keyword evidence="2" id="KW-0677">Repeat</keyword>
<name>A0A834IM22_RHYFE</name>
<dbReference type="InterPro" id="IPR050688">
    <property type="entry name" value="Zinc_finger/UBP_domain"/>
</dbReference>
<sequence>MSNNENATGINRQIPVETYKCTQCNFYTNHEFYLQQHNLKHSLQILMEQYRKNECNYDNDSQVPSYVKSHSLVPGKEFQCVQCNFCTTQELYYKQHLSSHNDQTMTDTYRVVPQRGFDEEDPYIKSSLNTMSSIEMYGARDFVREQQSSLKPHDLTQSTQTYDATFLRQSDLSTATLDPSKCIVFSCNLPVSEENTFKQNNLCSELQTPCPEMFRCTECDYESSHEEDLKHHIKQHQQVTKEGIKIEDEQSITEIFRCHNCDYETNLKAFLKRHMLNHTIKVKIKNEPTDKYKCLQCNFETDYEKFLKRHQLSHKEKHYYCCKMCNFETLYKKMYLLHIKGHKIKRKVSSAKTRECVKCDECDLEVGSKEQLQIHKKLRHTEKEVDNDLHKCMFCQYQTNWEPCLKRHIERMHTDEKEKKGEIKKEKVNDRKARIKKGTERDKTGVEEHEVFRCNNCTFFSTSKQYLILHLKTIHGRGQADTFQCKMKNCKFATVNKSTFLQHMAGHRGKIQRTKRPVGHFCDMCDFVSKNKERLADHKKKVHLNNLRQLYKCSQCDFKTVYQTSLKTHIEKHKKYECTICEQEVESAYALVKHRRTHQVNLKNRIFLCDVCGFQSKNDRSLKMHKKTHNPEFKCPDCPFETHSKVNFQNHCINHKGVDEVTMYPCPHCSYQSRLKRNLAWHMKRHVDPSKAKIFKCSHCNYQTFTNAQLKSHLMVHKSKEEVIMLKCDFCQFETKRKSNMVQHRLRHLKDSPDVPLLSCPDCNYTTVAKRHLNKHRKTHNVNPDKMFQCTYCPFKIHRKIYLIRHMENHKNTDAFPNDQWQRYSFPSQSNMGVTIVPNVGQGLQQNLGPSLI</sequence>
<feature type="domain" description="C2H2-type" evidence="7">
    <location>
        <begin position="357"/>
        <end position="385"/>
    </location>
</feature>
<keyword evidence="3 5" id="KW-0863">Zinc-finger</keyword>
<dbReference type="Pfam" id="PF13909">
    <property type="entry name" value="zf-H2C2_5"/>
    <property type="match status" value="1"/>
</dbReference>
<dbReference type="PROSITE" id="PS50157">
    <property type="entry name" value="ZINC_FINGER_C2H2_2"/>
    <property type="match status" value="7"/>
</dbReference>
<evidence type="ECO:0000313" key="8">
    <source>
        <dbReference type="EMBL" id="KAF7281527.1"/>
    </source>
</evidence>
<evidence type="ECO:0000256" key="6">
    <source>
        <dbReference type="SAM" id="MobiDB-lite"/>
    </source>
</evidence>
<evidence type="ECO:0000259" key="7">
    <source>
        <dbReference type="PROSITE" id="PS50157"/>
    </source>
</evidence>
<proteinExistence type="predicted"/>
<evidence type="ECO:0000256" key="2">
    <source>
        <dbReference type="ARBA" id="ARBA00022737"/>
    </source>
</evidence>
<feature type="domain" description="C2H2-type" evidence="7">
    <location>
        <begin position="390"/>
        <end position="418"/>
    </location>
</feature>
<feature type="domain" description="C2H2-type" evidence="7">
    <location>
        <begin position="214"/>
        <end position="236"/>
    </location>
</feature>
<feature type="domain" description="C2H2-type" evidence="7">
    <location>
        <begin position="695"/>
        <end position="722"/>
    </location>
</feature>
<keyword evidence="1" id="KW-0479">Metal-binding</keyword>
<dbReference type="Proteomes" id="UP000625711">
    <property type="component" value="Unassembled WGS sequence"/>
</dbReference>
<dbReference type="InterPro" id="IPR036236">
    <property type="entry name" value="Znf_C2H2_sf"/>
</dbReference>
<dbReference type="Pfam" id="PF00096">
    <property type="entry name" value="zf-C2H2"/>
    <property type="match status" value="1"/>
</dbReference>
<gene>
    <name evidence="8" type="ORF">GWI33_004563</name>
</gene>
<evidence type="ECO:0000256" key="5">
    <source>
        <dbReference type="PROSITE-ProRule" id="PRU00042"/>
    </source>
</evidence>
<dbReference type="GO" id="GO:0008270">
    <property type="term" value="F:zinc ion binding"/>
    <property type="evidence" value="ECO:0007669"/>
    <property type="project" value="UniProtKB-KW"/>
</dbReference>
<dbReference type="AlphaFoldDB" id="A0A834IM22"/>
<dbReference type="PROSITE" id="PS00028">
    <property type="entry name" value="ZINC_FINGER_C2H2_1"/>
    <property type="match status" value="3"/>
</dbReference>
<dbReference type="Gene3D" id="3.30.160.60">
    <property type="entry name" value="Classic Zinc Finger"/>
    <property type="match status" value="9"/>
</dbReference>
<accession>A0A834IM22</accession>